<gene>
    <name evidence="2" type="ORF">HMPREF0373_00568</name>
</gene>
<keyword evidence="1" id="KW-0812">Transmembrane</keyword>
<keyword evidence="1" id="KW-0472">Membrane</keyword>
<evidence type="ECO:0000313" key="3">
    <source>
        <dbReference type="Proteomes" id="UP000016608"/>
    </source>
</evidence>
<evidence type="ECO:0000256" key="1">
    <source>
        <dbReference type="SAM" id="Phobius"/>
    </source>
</evidence>
<dbReference type="EMBL" id="AWVJ01000042">
    <property type="protein sequence ID" value="ERK50747.1"/>
    <property type="molecule type" value="Genomic_DNA"/>
</dbReference>
<dbReference type="HOGENOM" id="CLU_3183841_0_0_9"/>
<dbReference type="Proteomes" id="UP000016608">
    <property type="component" value="Unassembled WGS sequence"/>
</dbReference>
<keyword evidence="1" id="KW-1133">Transmembrane helix</keyword>
<protein>
    <submittedName>
        <fullName evidence="2">Uncharacterized protein</fullName>
    </submittedName>
</protein>
<accession>U2RJ49</accession>
<feature type="transmembrane region" description="Helical" evidence="1">
    <location>
        <begin position="22"/>
        <end position="40"/>
    </location>
</feature>
<organism evidence="2 3">
    <name type="scientific">Eubacterium ramulus ATCC 29099</name>
    <dbReference type="NCBI Taxonomy" id="1256908"/>
    <lineage>
        <taxon>Bacteria</taxon>
        <taxon>Bacillati</taxon>
        <taxon>Bacillota</taxon>
        <taxon>Clostridia</taxon>
        <taxon>Eubacteriales</taxon>
        <taxon>Eubacteriaceae</taxon>
        <taxon>Eubacterium</taxon>
    </lineage>
</organism>
<dbReference type="AlphaFoldDB" id="U2RJ49"/>
<name>U2RJ49_EUBRA</name>
<proteinExistence type="predicted"/>
<evidence type="ECO:0000313" key="2">
    <source>
        <dbReference type="EMBL" id="ERK50747.1"/>
    </source>
</evidence>
<keyword evidence="3" id="KW-1185">Reference proteome</keyword>
<reference evidence="2 3" key="1">
    <citation type="submission" date="2013-06" db="EMBL/GenBank/DDBJ databases">
        <authorList>
            <person name="Weinstock G."/>
            <person name="Sodergren E."/>
            <person name="Lobos E.A."/>
            <person name="Fulton L."/>
            <person name="Fulton R."/>
            <person name="Courtney L."/>
            <person name="Fronick C."/>
            <person name="O'Laughlin M."/>
            <person name="Godfrey J."/>
            <person name="Wilson R.M."/>
            <person name="Miner T."/>
            <person name="Farmer C."/>
            <person name="Delehaunty K."/>
            <person name="Cordes M."/>
            <person name="Minx P."/>
            <person name="Tomlinson C."/>
            <person name="Chen J."/>
            <person name="Wollam A."/>
            <person name="Pepin K.H."/>
            <person name="Bhonagiri V."/>
            <person name="Zhang X."/>
            <person name="Warren W."/>
            <person name="Mitreva M."/>
            <person name="Mardis E.R."/>
            <person name="Wilson R.K."/>
        </authorList>
    </citation>
    <scope>NUCLEOTIDE SEQUENCE [LARGE SCALE GENOMIC DNA]</scope>
    <source>
        <strain evidence="2 3">ATCC 29099</strain>
    </source>
</reference>
<sequence length="46" mass="5603">MFFYKNIFSAKSRLTIFHLTDYFLIMYFMTSFFGNFACFTKNESCK</sequence>
<comment type="caution">
    <text evidence="2">The sequence shown here is derived from an EMBL/GenBank/DDBJ whole genome shotgun (WGS) entry which is preliminary data.</text>
</comment>